<sequence>MIIKILGSGSAYGLPMCFNHWGEIKDRTHPYNQRSRFSVYLEDNGHKILIDMGPEFRLQTLANNITDIDGVFLTHGHYDHIAGVPELFRAAALLGKQINVYAAEETLAELKRCYGYMFGTYQENGKDRIRWLEVKNGNNLIENMDWTCFELPHNRIHSWGFRYKNFALVTDYDNLTQQALDCLHGLDLLLLECNNGMQQVRNGHSNWIKIQPYLEQLQPQKTILTHLSAKVDYESFKSLLPPQVDLAYDGMEIKL</sequence>
<dbReference type="SUPFAM" id="SSF56281">
    <property type="entry name" value="Metallo-hydrolase/oxidoreductase"/>
    <property type="match status" value="1"/>
</dbReference>
<comment type="caution">
    <text evidence="2">The sequence shown here is derived from an EMBL/GenBank/DDBJ whole genome shotgun (WGS) entry which is preliminary data.</text>
</comment>
<dbReference type="Gene3D" id="3.60.15.10">
    <property type="entry name" value="Ribonuclease Z/Hydroxyacylglutathione hydrolase-like"/>
    <property type="match status" value="1"/>
</dbReference>
<dbReference type="CDD" id="cd16279">
    <property type="entry name" value="metallo-hydrolase-like_MBL-fold"/>
    <property type="match status" value="1"/>
</dbReference>
<reference evidence="2" key="1">
    <citation type="submission" date="2020-10" db="EMBL/GenBank/DDBJ databases">
        <authorList>
            <person name="Gilroy R."/>
        </authorList>
    </citation>
    <scope>NUCLEOTIDE SEQUENCE</scope>
    <source>
        <strain evidence="2">ChiW3-316</strain>
    </source>
</reference>
<dbReference type="Proteomes" id="UP000824107">
    <property type="component" value="Unassembled WGS sequence"/>
</dbReference>
<dbReference type="SMART" id="SM00849">
    <property type="entry name" value="Lactamase_B"/>
    <property type="match status" value="1"/>
</dbReference>
<protein>
    <submittedName>
        <fullName evidence="2">MBL fold metallo-hydrolase</fullName>
    </submittedName>
</protein>
<dbReference type="InterPro" id="IPR001279">
    <property type="entry name" value="Metallo-B-lactamas"/>
</dbReference>
<reference evidence="2" key="2">
    <citation type="journal article" date="2021" name="PeerJ">
        <title>Extensive microbial diversity within the chicken gut microbiome revealed by metagenomics and culture.</title>
        <authorList>
            <person name="Gilroy R."/>
            <person name="Ravi A."/>
            <person name="Getino M."/>
            <person name="Pursley I."/>
            <person name="Horton D.L."/>
            <person name="Alikhan N.F."/>
            <person name="Baker D."/>
            <person name="Gharbi K."/>
            <person name="Hall N."/>
            <person name="Watson M."/>
            <person name="Adriaenssens E.M."/>
            <person name="Foster-Nyarko E."/>
            <person name="Jarju S."/>
            <person name="Secka A."/>
            <person name="Antonio M."/>
            <person name="Oren A."/>
            <person name="Chaudhuri R.R."/>
            <person name="La Ragione R."/>
            <person name="Hildebrand F."/>
            <person name="Pallen M.J."/>
        </authorList>
    </citation>
    <scope>NUCLEOTIDE SEQUENCE</scope>
    <source>
        <strain evidence="2">ChiW3-316</strain>
    </source>
</reference>
<feature type="domain" description="Metallo-beta-lactamase" evidence="1">
    <location>
        <begin position="35"/>
        <end position="204"/>
    </location>
</feature>
<evidence type="ECO:0000313" key="2">
    <source>
        <dbReference type="EMBL" id="HIU52691.1"/>
    </source>
</evidence>
<accession>A0A9D1M356</accession>
<dbReference type="AlphaFoldDB" id="A0A9D1M356"/>
<dbReference type="InterPro" id="IPR036866">
    <property type="entry name" value="RibonucZ/Hydroxyglut_hydro"/>
</dbReference>
<evidence type="ECO:0000259" key="1">
    <source>
        <dbReference type="SMART" id="SM00849"/>
    </source>
</evidence>
<dbReference type="PANTHER" id="PTHR42663">
    <property type="entry name" value="HYDROLASE C777.06C-RELATED-RELATED"/>
    <property type="match status" value="1"/>
</dbReference>
<proteinExistence type="predicted"/>
<name>A0A9D1M356_9PROT</name>
<dbReference type="EMBL" id="DVNC01000014">
    <property type="protein sequence ID" value="HIU52691.1"/>
    <property type="molecule type" value="Genomic_DNA"/>
</dbReference>
<evidence type="ECO:0000313" key="3">
    <source>
        <dbReference type="Proteomes" id="UP000824107"/>
    </source>
</evidence>
<organism evidence="2 3">
    <name type="scientific">Candidatus Scatocola faecipullorum</name>
    <dbReference type="NCBI Taxonomy" id="2840917"/>
    <lineage>
        <taxon>Bacteria</taxon>
        <taxon>Pseudomonadati</taxon>
        <taxon>Pseudomonadota</taxon>
        <taxon>Alphaproteobacteria</taxon>
        <taxon>Rhodospirillales</taxon>
        <taxon>Rhodospirillaceae</taxon>
        <taxon>Rhodospirillaceae incertae sedis</taxon>
        <taxon>Candidatus Scatocola</taxon>
    </lineage>
</organism>
<dbReference type="Pfam" id="PF12706">
    <property type="entry name" value="Lactamase_B_2"/>
    <property type="match status" value="1"/>
</dbReference>
<gene>
    <name evidence="2" type="ORF">IAD20_01260</name>
</gene>
<dbReference type="PANTHER" id="PTHR42663:SF6">
    <property type="entry name" value="HYDROLASE C777.06C-RELATED"/>
    <property type="match status" value="1"/>
</dbReference>